<keyword evidence="2" id="KW-0597">Phosphoprotein</keyword>
<evidence type="ECO:0000256" key="2">
    <source>
        <dbReference type="ARBA" id="ARBA00022553"/>
    </source>
</evidence>
<evidence type="ECO:0000313" key="4">
    <source>
        <dbReference type="EMBL" id="OSZ57689.1"/>
    </source>
</evidence>
<dbReference type="SUPFAM" id="SSF47336">
    <property type="entry name" value="ACP-like"/>
    <property type="match status" value="1"/>
</dbReference>
<dbReference type="SMART" id="SM00824">
    <property type="entry name" value="PKS_TE"/>
    <property type="match status" value="1"/>
</dbReference>
<dbReference type="PANTHER" id="PTHR45527:SF1">
    <property type="entry name" value="FATTY ACID SYNTHASE"/>
    <property type="match status" value="1"/>
</dbReference>
<dbReference type="InterPro" id="IPR036736">
    <property type="entry name" value="ACP-like_sf"/>
</dbReference>
<reference evidence="4 5" key="1">
    <citation type="submission" date="2016-12" db="EMBL/GenBank/DDBJ databases">
        <title>Genome Mining:The Detection of Biosynthetic Gene Clusters to Aid in the Expression of Curamycin A produced by Streptomyces sp. strain CZA14.</title>
        <authorList>
            <person name="Durrell K.A."/>
            <person name="Kirby B.M."/>
            <person name="Khan W."/>
            <person name="Mthethwa T."/>
            <person name="Le Roes-Hill M."/>
        </authorList>
    </citation>
    <scope>NUCLEOTIDE SEQUENCE [LARGE SCALE GENOMIC DNA]</scope>
    <source>
        <strain evidence="4 5">CZA14</strain>
    </source>
</reference>
<comment type="caution">
    <text evidence="4">The sequence shown here is derived from an EMBL/GenBank/DDBJ whole genome shotgun (WGS) entry which is preliminary data.</text>
</comment>
<sequence>PDQSNDTRSRPANTPEEHALCDLFAEILGVAQVGADDDFFELGGHSFLAARLVGRVREELAADLPVRAVFDAPTPAGLARALADGEAGAERDRRAGRDLLPLRARGTAAPVFFLHPGGGFSWCYAGLVRHLGPDVPVYGVQASGLDGSGALPASMAEMTGDYLARIRAVQPAGPYRLAGWSFGGLVAHALATRLQAEGERVGLLAVLDAYPAGENAVTEDPVEHEVVAHNLQAMGFTFDMDELIADQKAVLLRFREFLQTGNQNLRHLEAQDILALKDVYVNNVRLMRRFEPEIFDGDLVFVSAEKKSEADRSTRLNVNLWQPFVSGSIEVCPIESTHGNLLTDARHMARIGRFLAERL</sequence>
<organism evidence="4 5">
    <name type="scientific">Streptomyces pharetrae CZA14</name>
    <dbReference type="NCBI Taxonomy" id="1144883"/>
    <lineage>
        <taxon>Bacteria</taxon>
        <taxon>Bacillati</taxon>
        <taxon>Actinomycetota</taxon>
        <taxon>Actinomycetes</taxon>
        <taxon>Kitasatosporales</taxon>
        <taxon>Streptomycetaceae</taxon>
        <taxon>Streptomyces</taxon>
    </lineage>
</organism>
<dbReference type="InterPro" id="IPR009081">
    <property type="entry name" value="PP-bd_ACP"/>
</dbReference>
<dbReference type="PROSITE" id="PS50075">
    <property type="entry name" value="CARRIER"/>
    <property type="match status" value="1"/>
</dbReference>
<evidence type="ECO:0000313" key="5">
    <source>
        <dbReference type="Proteomes" id="UP000194266"/>
    </source>
</evidence>
<dbReference type="Proteomes" id="UP000194266">
    <property type="component" value="Unassembled WGS sequence"/>
</dbReference>
<evidence type="ECO:0000256" key="1">
    <source>
        <dbReference type="ARBA" id="ARBA00022450"/>
    </source>
</evidence>
<evidence type="ECO:0000259" key="3">
    <source>
        <dbReference type="PROSITE" id="PS50075"/>
    </source>
</evidence>
<keyword evidence="1" id="KW-0596">Phosphopantetheine</keyword>
<dbReference type="InterPro" id="IPR001031">
    <property type="entry name" value="Thioesterase"/>
</dbReference>
<dbReference type="PANTHER" id="PTHR45527">
    <property type="entry name" value="NONRIBOSOMAL PEPTIDE SYNTHETASE"/>
    <property type="match status" value="1"/>
</dbReference>
<protein>
    <recommendedName>
        <fullName evidence="3">Carrier domain-containing protein</fullName>
    </recommendedName>
</protein>
<dbReference type="InterPro" id="IPR029058">
    <property type="entry name" value="AB_hydrolase_fold"/>
</dbReference>
<proteinExistence type="predicted"/>
<feature type="non-terminal residue" evidence="4">
    <location>
        <position position="1"/>
    </location>
</feature>
<dbReference type="Gene3D" id="3.40.50.1820">
    <property type="entry name" value="alpha/beta hydrolase"/>
    <property type="match status" value="1"/>
</dbReference>
<dbReference type="InterPro" id="IPR020802">
    <property type="entry name" value="TesA-like"/>
</dbReference>
<dbReference type="Pfam" id="PF00975">
    <property type="entry name" value="Thioesterase"/>
    <property type="match status" value="1"/>
</dbReference>
<dbReference type="RefSeq" id="WP_143659784.1">
    <property type="nucleotide sequence ID" value="NZ_MRYD01000172.1"/>
</dbReference>
<accession>A0ABX3YDX2</accession>
<gene>
    <name evidence="4" type="ORF">OQI_25835</name>
</gene>
<dbReference type="SUPFAM" id="SSF53474">
    <property type="entry name" value="alpha/beta-Hydrolases"/>
    <property type="match status" value="1"/>
</dbReference>
<dbReference type="InterPro" id="IPR020806">
    <property type="entry name" value="PKS_PP-bd"/>
</dbReference>
<dbReference type="Pfam" id="PF00550">
    <property type="entry name" value="PP-binding"/>
    <property type="match status" value="1"/>
</dbReference>
<dbReference type="SMART" id="SM00823">
    <property type="entry name" value="PKS_PP"/>
    <property type="match status" value="1"/>
</dbReference>
<feature type="domain" description="Carrier" evidence="3">
    <location>
        <begin position="11"/>
        <end position="86"/>
    </location>
</feature>
<name>A0ABX3YDX2_9ACTN</name>
<dbReference type="EMBL" id="MRYD01000172">
    <property type="protein sequence ID" value="OSZ57689.1"/>
    <property type="molecule type" value="Genomic_DNA"/>
</dbReference>
<keyword evidence="5" id="KW-1185">Reference proteome</keyword>